<evidence type="ECO:0000256" key="3">
    <source>
        <dbReference type="ARBA" id="ARBA00023082"/>
    </source>
</evidence>
<keyword evidence="9" id="KW-1185">Reference proteome</keyword>
<evidence type="ECO:0000256" key="2">
    <source>
        <dbReference type="ARBA" id="ARBA00023015"/>
    </source>
</evidence>
<evidence type="ECO:0000259" key="7">
    <source>
        <dbReference type="Pfam" id="PF08281"/>
    </source>
</evidence>
<proteinExistence type="inferred from homology"/>
<dbReference type="InterPro" id="IPR039425">
    <property type="entry name" value="RNA_pol_sigma-70-like"/>
</dbReference>
<dbReference type="Proteomes" id="UP000199339">
    <property type="component" value="Unassembled WGS sequence"/>
</dbReference>
<feature type="domain" description="RNA polymerase sigma factor 70 region 4 type 2" evidence="7">
    <location>
        <begin position="110"/>
        <end position="159"/>
    </location>
</feature>
<accession>A0A1I4XW24</accession>
<evidence type="ECO:0000256" key="1">
    <source>
        <dbReference type="ARBA" id="ARBA00010641"/>
    </source>
</evidence>
<dbReference type="Pfam" id="PF04542">
    <property type="entry name" value="Sigma70_r2"/>
    <property type="match status" value="1"/>
</dbReference>
<feature type="domain" description="RNA polymerase sigma-70 region 2" evidence="6">
    <location>
        <begin position="2"/>
        <end position="62"/>
    </location>
</feature>
<dbReference type="SUPFAM" id="SSF88659">
    <property type="entry name" value="Sigma3 and sigma4 domains of RNA polymerase sigma factors"/>
    <property type="match status" value="1"/>
</dbReference>
<keyword evidence="4" id="KW-0238">DNA-binding</keyword>
<dbReference type="NCBIfam" id="TIGR02937">
    <property type="entry name" value="sigma70-ECF"/>
    <property type="match status" value="1"/>
</dbReference>
<dbReference type="Gene3D" id="1.10.1740.10">
    <property type="match status" value="1"/>
</dbReference>
<dbReference type="CDD" id="cd06171">
    <property type="entry name" value="Sigma70_r4"/>
    <property type="match status" value="1"/>
</dbReference>
<sequence>MDRLYGTALRMTRDADEAEDVVAESVSKAWRGLDQLDDLTHMEGWLFRILHNTFVSLRRRRQCRQDRELPLDADDGEEDCRFSLFENLHQPFLLWLGRPETEFINHLLEEDLKRAVDDLAEPYRIVLVMVEMQGYSYEQVARILDIPMGTVRSRLSRARCLLQKALWTQGRDAGLTTHGTRSTAGDEQ</sequence>
<keyword evidence="3" id="KW-0731">Sigma factor</keyword>
<dbReference type="SUPFAM" id="SSF88946">
    <property type="entry name" value="Sigma2 domain of RNA polymerase sigma factors"/>
    <property type="match status" value="1"/>
</dbReference>
<keyword evidence="2" id="KW-0805">Transcription regulation</keyword>
<dbReference type="InterPro" id="IPR014284">
    <property type="entry name" value="RNA_pol_sigma-70_dom"/>
</dbReference>
<evidence type="ECO:0000313" key="9">
    <source>
        <dbReference type="Proteomes" id="UP000199339"/>
    </source>
</evidence>
<dbReference type="PANTHER" id="PTHR43133">
    <property type="entry name" value="RNA POLYMERASE ECF-TYPE SIGMA FACTO"/>
    <property type="match status" value="1"/>
</dbReference>
<comment type="similarity">
    <text evidence="1">Belongs to the sigma-70 factor family. ECF subfamily.</text>
</comment>
<dbReference type="Pfam" id="PF08281">
    <property type="entry name" value="Sigma70_r4_2"/>
    <property type="match status" value="1"/>
</dbReference>
<evidence type="ECO:0000256" key="5">
    <source>
        <dbReference type="ARBA" id="ARBA00023163"/>
    </source>
</evidence>
<dbReference type="GO" id="GO:0006352">
    <property type="term" value="P:DNA-templated transcription initiation"/>
    <property type="evidence" value="ECO:0007669"/>
    <property type="project" value="InterPro"/>
</dbReference>
<evidence type="ECO:0000313" key="8">
    <source>
        <dbReference type="EMBL" id="SFN29469.1"/>
    </source>
</evidence>
<dbReference type="PANTHER" id="PTHR43133:SF8">
    <property type="entry name" value="RNA POLYMERASE SIGMA FACTOR HI_1459-RELATED"/>
    <property type="match status" value="1"/>
</dbReference>
<dbReference type="InterPro" id="IPR036388">
    <property type="entry name" value="WH-like_DNA-bd_sf"/>
</dbReference>
<reference evidence="9" key="1">
    <citation type="submission" date="2016-10" db="EMBL/GenBank/DDBJ databases">
        <authorList>
            <person name="Varghese N."/>
            <person name="Submissions S."/>
        </authorList>
    </citation>
    <scope>NUCLEOTIDE SEQUENCE [LARGE SCALE GENOMIC DNA]</scope>
    <source>
        <strain evidence="9">CGMCC 1.6775</strain>
    </source>
</reference>
<gene>
    <name evidence="8" type="ORF">SAMN04487961_2746</name>
</gene>
<dbReference type="InterPro" id="IPR007627">
    <property type="entry name" value="RNA_pol_sigma70_r2"/>
</dbReference>
<dbReference type="GO" id="GO:0016987">
    <property type="term" value="F:sigma factor activity"/>
    <property type="evidence" value="ECO:0007669"/>
    <property type="project" value="UniProtKB-KW"/>
</dbReference>
<evidence type="ECO:0000259" key="6">
    <source>
        <dbReference type="Pfam" id="PF04542"/>
    </source>
</evidence>
<dbReference type="InterPro" id="IPR013249">
    <property type="entry name" value="RNA_pol_sigma70_r4_t2"/>
</dbReference>
<protein>
    <submittedName>
        <fullName evidence="8">RNA polymerase sigma-70 factor, ECF subfamily</fullName>
    </submittedName>
</protein>
<dbReference type="GO" id="GO:0003677">
    <property type="term" value="F:DNA binding"/>
    <property type="evidence" value="ECO:0007669"/>
    <property type="project" value="UniProtKB-KW"/>
</dbReference>
<organism evidence="8 9">
    <name type="scientific">Marinobacter pelagius</name>
    <dbReference type="NCBI Taxonomy" id="379482"/>
    <lineage>
        <taxon>Bacteria</taxon>
        <taxon>Pseudomonadati</taxon>
        <taxon>Pseudomonadota</taxon>
        <taxon>Gammaproteobacteria</taxon>
        <taxon>Pseudomonadales</taxon>
        <taxon>Marinobacteraceae</taxon>
        <taxon>Marinobacter</taxon>
    </lineage>
</organism>
<evidence type="ECO:0000256" key="4">
    <source>
        <dbReference type="ARBA" id="ARBA00023125"/>
    </source>
</evidence>
<keyword evidence="5" id="KW-0804">Transcription</keyword>
<dbReference type="InterPro" id="IPR013325">
    <property type="entry name" value="RNA_pol_sigma_r2"/>
</dbReference>
<dbReference type="AlphaFoldDB" id="A0A1I4XW24"/>
<dbReference type="Gene3D" id="1.10.10.10">
    <property type="entry name" value="Winged helix-like DNA-binding domain superfamily/Winged helix DNA-binding domain"/>
    <property type="match status" value="1"/>
</dbReference>
<dbReference type="InterPro" id="IPR013324">
    <property type="entry name" value="RNA_pol_sigma_r3/r4-like"/>
</dbReference>
<name>A0A1I4XW24_9GAMM</name>
<dbReference type="EMBL" id="FOUR01000006">
    <property type="protein sequence ID" value="SFN29469.1"/>
    <property type="molecule type" value="Genomic_DNA"/>
</dbReference>